<gene>
    <name evidence="5" type="ORF">BDK51DRAFT_30887</name>
</gene>
<dbReference type="OrthoDB" id="428658at2759"/>
<reference evidence="6" key="1">
    <citation type="journal article" date="2018" name="Nat. Microbiol.">
        <title>Leveraging single-cell genomics to expand the fungal tree of life.</title>
        <authorList>
            <person name="Ahrendt S.R."/>
            <person name="Quandt C.A."/>
            <person name="Ciobanu D."/>
            <person name="Clum A."/>
            <person name="Salamov A."/>
            <person name="Andreopoulos B."/>
            <person name="Cheng J.F."/>
            <person name="Woyke T."/>
            <person name="Pelin A."/>
            <person name="Henrissat B."/>
            <person name="Reynolds N.K."/>
            <person name="Benny G.L."/>
            <person name="Smith M.E."/>
            <person name="James T.Y."/>
            <person name="Grigoriev I.V."/>
        </authorList>
    </citation>
    <scope>NUCLEOTIDE SEQUENCE [LARGE SCALE GENOMIC DNA]</scope>
</reference>
<organism evidence="5 6">
    <name type="scientific">Blyttiomyces helicus</name>
    <dbReference type="NCBI Taxonomy" id="388810"/>
    <lineage>
        <taxon>Eukaryota</taxon>
        <taxon>Fungi</taxon>
        <taxon>Fungi incertae sedis</taxon>
        <taxon>Chytridiomycota</taxon>
        <taxon>Chytridiomycota incertae sedis</taxon>
        <taxon>Chytridiomycetes</taxon>
        <taxon>Chytridiomycetes incertae sedis</taxon>
        <taxon>Blyttiomyces</taxon>
    </lineage>
</organism>
<evidence type="ECO:0000256" key="3">
    <source>
        <dbReference type="SAM" id="SignalP"/>
    </source>
</evidence>
<feature type="signal peptide" evidence="3">
    <location>
        <begin position="1"/>
        <end position="24"/>
    </location>
</feature>
<keyword evidence="3" id="KW-0732">Signal</keyword>
<dbReference type="CDD" id="cd02869">
    <property type="entry name" value="PseudoU_synth_RluA_like"/>
    <property type="match status" value="1"/>
</dbReference>
<dbReference type="InterPro" id="IPR050188">
    <property type="entry name" value="RluA_PseudoU_synthase"/>
</dbReference>
<dbReference type="SUPFAM" id="SSF55120">
    <property type="entry name" value="Pseudouridine synthase"/>
    <property type="match status" value="1"/>
</dbReference>
<dbReference type="InterPro" id="IPR020103">
    <property type="entry name" value="PsdUridine_synth_cat_dom_sf"/>
</dbReference>
<dbReference type="Pfam" id="PF00849">
    <property type="entry name" value="PseudoU_synth_2"/>
    <property type="match status" value="1"/>
</dbReference>
<name>A0A4P9W178_9FUNG</name>
<evidence type="ECO:0000259" key="4">
    <source>
        <dbReference type="Pfam" id="PF00849"/>
    </source>
</evidence>
<keyword evidence="6" id="KW-1185">Reference proteome</keyword>
<evidence type="ECO:0000313" key="6">
    <source>
        <dbReference type="Proteomes" id="UP000269721"/>
    </source>
</evidence>
<dbReference type="GO" id="GO:0000455">
    <property type="term" value="P:enzyme-directed rRNA pseudouridine synthesis"/>
    <property type="evidence" value="ECO:0007669"/>
    <property type="project" value="TreeGrafter"/>
</dbReference>
<dbReference type="AlphaFoldDB" id="A0A4P9W178"/>
<feature type="region of interest" description="Disordered" evidence="2">
    <location>
        <begin position="28"/>
        <end position="71"/>
    </location>
</feature>
<dbReference type="GO" id="GO:0003723">
    <property type="term" value="F:RNA binding"/>
    <property type="evidence" value="ECO:0007669"/>
    <property type="project" value="InterPro"/>
</dbReference>
<proteinExistence type="inferred from homology"/>
<feature type="non-terminal residue" evidence="5">
    <location>
        <position position="422"/>
    </location>
</feature>
<evidence type="ECO:0000313" key="5">
    <source>
        <dbReference type="EMBL" id="RKO85931.1"/>
    </source>
</evidence>
<evidence type="ECO:0000256" key="2">
    <source>
        <dbReference type="SAM" id="MobiDB-lite"/>
    </source>
</evidence>
<dbReference type="GO" id="GO:0009982">
    <property type="term" value="F:pseudouridine synthase activity"/>
    <property type="evidence" value="ECO:0007669"/>
    <property type="project" value="InterPro"/>
</dbReference>
<feature type="chain" id="PRO_5020220405" evidence="3">
    <location>
        <begin position="25"/>
        <end position="422"/>
    </location>
</feature>
<accession>A0A4P9W178</accession>
<feature type="domain" description="Pseudouridine synthase RsuA/RluA-like" evidence="4">
    <location>
        <begin position="215"/>
        <end position="390"/>
    </location>
</feature>
<evidence type="ECO:0000256" key="1">
    <source>
        <dbReference type="ARBA" id="ARBA00010876"/>
    </source>
</evidence>
<dbReference type="InterPro" id="IPR006145">
    <property type="entry name" value="PsdUridine_synth_RsuA/RluA"/>
</dbReference>
<sequence length="422" mass="45306">MNALTARVVCTARLSAALLAPARAALVVPAREKHSASGKRPSGKRRSPKQTGTKHTGRPTILDPRLGGYNPPISMSRSTAERWSKVAPYKKGAAPPPVKGRAAPQPEPQVETIVRKFFVDDHQHLITMEAFVAFALKCSQGIARLKVLNGEVGVTGSAHARYVDIKPKSTLNAGDYVQVVLAKPPSKEVIAERQAKKAVDYTETLRKSILYRDKDIIIINKPANLAVHAGTKNSLNLESLLPALTKPEDGPLRLVHRLDVGTTGALILARSKEAAERVSDLLKPSDVEGAGALQKTYLAIVSPALPKPAPDAPAAAMTNIVTGIVQIGEAPKEEMKTIEWHDDYTLSSTGKKIKKAVTAYRVLASANLGSLIELSPTTGRKHQLRVHCAQTLQNETYLSLGALLAPIIGDFKYGPGCPSKIK</sequence>
<dbReference type="PANTHER" id="PTHR21600">
    <property type="entry name" value="MITOCHONDRIAL RNA PSEUDOURIDINE SYNTHASE"/>
    <property type="match status" value="1"/>
</dbReference>
<comment type="similarity">
    <text evidence="1">Belongs to the pseudouridine synthase RluA family.</text>
</comment>
<dbReference type="PANTHER" id="PTHR21600:SF87">
    <property type="entry name" value="RNA PSEUDOURIDYLATE SYNTHASE DOMAIN-CONTAINING PROTEIN 1"/>
    <property type="match status" value="1"/>
</dbReference>
<dbReference type="Proteomes" id="UP000269721">
    <property type="component" value="Unassembled WGS sequence"/>
</dbReference>
<dbReference type="Gene3D" id="3.30.2350.10">
    <property type="entry name" value="Pseudouridine synthase"/>
    <property type="match status" value="1"/>
</dbReference>
<dbReference type="EMBL" id="KZ998612">
    <property type="protein sequence ID" value="RKO85931.1"/>
    <property type="molecule type" value="Genomic_DNA"/>
</dbReference>
<dbReference type="InterPro" id="IPR006224">
    <property type="entry name" value="PsdUridine_synth_RluA-like_CS"/>
</dbReference>
<dbReference type="PROSITE" id="PS01129">
    <property type="entry name" value="PSI_RLU"/>
    <property type="match status" value="1"/>
</dbReference>
<protein>
    <submittedName>
        <fullName evidence="5">Pseudouridine synthase</fullName>
    </submittedName>
</protein>